<name>A0A380CDW6_SPOPA</name>
<sequence>MRKLFLLMGCFVFVVLLSGCDRNVDNAVKFGEEFIKKLYTVDNSDMDVSKMSTEQHIEFQDGFSPYLTTDALQDLSLKRTLITPREVAFALNNTISVQSISLEEGGVQEKGESLYFDHSFTLIFKDEDENKVDEIEIKGQMTIVNTGDGLKVDRYRDDENLMNRLTPIK</sequence>
<evidence type="ECO:0000313" key="2">
    <source>
        <dbReference type="Proteomes" id="UP000254519"/>
    </source>
</evidence>
<accession>A0A380CDW6</accession>
<proteinExistence type="predicted"/>
<dbReference type="AlphaFoldDB" id="A0A380CDW6"/>
<dbReference type="Proteomes" id="UP000254519">
    <property type="component" value="Unassembled WGS sequence"/>
</dbReference>
<gene>
    <name evidence="1" type="ORF">NCTC4822_02900</name>
</gene>
<evidence type="ECO:0000313" key="1">
    <source>
        <dbReference type="EMBL" id="SUJ18424.1"/>
    </source>
</evidence>
<keyword evidence="2" id="KW-1185">Reference proteome</keyword>
<organism evidence="1 2">
    <name type="scientific">Sporosarcina pasteurii</name>
    <name type="common">Bacillus pasteurii</name>
    <dbReference type="NCBI Taxonomy" id="1474"/>
    <lineage>
        <taxon>Bacteria</taxon>
        <taxon>Bacillati</taxon>
        <taxon>Bacillota</taxon>
        <taxon>Bacilli</taxon>
        <taxon>Bacillales</taxon>
        <taxon>Caryophanaceae</taxon>
        <taxon>Sporosarcina</taxon>
    </lineage>
</organism>
<reference evidence="1 2" key="1">
    <citation type="submission" date="2018-06" db="EMBL/GenBank/DDBJ databases">
        <authorList>
            <consortium name="Pathogen Informatics"/>
            <person name="Doyle S."/>
        </authorList>
    </citation>
    <scope>NUCLEOTIDE SEQUENCE [LARGE SCALE GENOMIC DNA]</scope>
    <source>
        <strain evidence="2">ATCC 11859 / DSM 33 / NCIB 8841 / NCTC 4822</strain>
    </source>
</reference>
<dbReference type="OrthoDB" id="2863534at2"/>
<dbReference type="PROSITE" id="PS51257">
    <property type="entry name" value="PROKAR_LIPOPROTEIN"/>
    <property type="match status" value="1"/>
</dbReference>
<dbReference type="RefSeq" id="WP_115363251.1">
    <property type="nucleotide sequence ID" value="NZ_CP038012.1"/>
</dbReference>
<dbReference type="EMBL" id="UGYZ01000002">
    <property type="protein sequence ID" value="SUJ18424.1"/>
    <property type="molecule type" value="Genomic_DNA"/>
</dbReference>
<protein>
    <submittedName>
        <fullName evidence="1">Uncharacterized protein</fullName>
    </submittedName>
</protein>